<feature type="signal peptide" evidence="1">
    <location>
        <begin position="1"/>
        <end position="16"/>
    </location>
</feature>
<keyword evidence="3" id="KW-1185">Reference proteome</keyword>
<gene>
    <name evidence="2" type="ORF">PXEA_LOCUS7000</name>
</gene>
<sequence>MFVVWFRITLMQSLRAQPQLILELLDLCHQTAVSLQQQQHQQHQKQHRLQLSSPRLSSLCTTFSHRLGSVIGSLASGLADLRGQLALAAAADANVNADAEVSQRTHSPSARWTARLTAFVKQAVAVDWAVALPKQGAAEVCLHPVLDLLVRASSLPSWSQGQWKTTIASLVDGALNEA</sequence>
<reference evidence="2" key="1">
    <citation type="submission" date="2018-11" db="EMBL/GenBank/DDBJ databases">
        <authorList>
            <consortium name="Pathogen Informatics"/>
        </authorList>
    </citation>
    <scope>NUCLEOTIDE SEQUENCE</scope>
</reference>
<evidence type="ECO:0000313" key="2">
    <source>
        <dbReference type="EMBL" id="VEL13560.1"/>
    </source>
</evidence>
<dbReference type="AlphaFoldDB" id="A0A448WJW0"/>
<evidence type="ECO:0000313" key="3">
    <source>
        <dbReference type="Proteomes" id="UP000784294"/>
    </source>
</evidence>
<name>A0A448WJW0_9PLAT</name>
<proteinExistence type="predicted"/>
<comment type="caution">
    <text evidence="2">The sequence shown here is derived from an EMBL/GenBank/DDBJ whole genome shotgun (WGS) entry which is preliminary data.</text>
</comment>
<feature type="non-terminal residue" evidence="2">
    <location>
        <position position="1"/>
    </location>
</feature>
<keyword evidence="1" id="KW-0732">Signal</keyword>
<evidence type="ECO:0000256" key="1">
    <source>
        <dbReference type="SAM" id="SignalP"/>
    </source>
</evidence>
<feature type="chain" id="PRO_5019406744" evidence="1">
    <location>
        <begin position="17"/>
        <end position="178"/>
    </location>
</feature>
<organism evidence="2 3">
    <name type="scientific">Protopolystoma xenopodis</name>
    <dbReference type="NCBI Taxonomy" id="117903"/>
    <lineage>
        <taxon>Eukaryota</taxon>
        <taxon>Metazoa</taxon>
        <taxon>Spiralia</taxon>
        <taxon>Lophotrochozoa</taxon>
        <taxon>Platyhelminthes</taxon>
        <taxon>Monogenea</taxon>
        <taxon>Polyopisthocotylea</taxon>
        <taxon>Polystomatidea</taxon>
        <taxon>Polystomatidae</taxon>
        <taxon>Protopolystoma</taxon>
    </lineage>
</organism>
<dbReference type="EMBL" id="CAAALY010018154">
    <property type="protein sequence ID" value="VEL13560.1"/>
    <property type="molecule type" value="Genomic_DNA"/>
</dbReference>
<dbReference type="Proteomes" id="UP000784294">
    <property type="component" value="Unassembled WGS sequence"/>
</dbReference>
<protein>
    <submittedName>
        <fullName evidence="2">Uncharacterized protein</fullName>
    </submittedName>
</protein>
<accession>A0A448WJW0</accession>